<gene>
    <name evidence="2" type="ORF">LOD99_2909</name>
</gene>
<comment type="caution">
    <text evidence="2">The sequence shown here is derived from an EMBL/GenBank/DDBJ whole genome shotgun (WGS) entry which is preliminary data.</text>
</comment>
<keyword evidence="3" id="KW-1185">Reference proteome</keyword>
<dbReference type="EMBL" id="JAKMXF010000233">
    <property type="protein sequence ID" value="KAI6654062.1"/>
    <property type="molecule type" value="Genomic_DNA"/>
</dbReference>
<protein>
    <submittedName>
        <fullName evidence="2">Bbox zinc finger domain containing protein</fullName>
    </submittedName>
</protein>
<dbReference type="AlphaFoldDB" id="A0AAV7JYR2"/>
<dbReference type="InterPro" id="IPR050952">
    <property type="entry name" value="TRIM-NHL_E3_ligases"/>
</dbReference>
<dbReference type="PANTHER" id="PTHR24104:SF25">
    <property type="entry name" value="PROTEIN LIN-41"/>
    <property type="match status" value="1"/>
</dbReference>
<feature type="coiled-coil region" evidence="1">
    <location>
        <begin position="31"/>
        <end position="58"/>
    </location>
</feature>
<dbReference type="GO" id="GO:0043161">
    <property type="term" value="P:proteasome-mediated ubiquitin-dependent protein catabolic process"/>
    <property type="evidence" value="ECO:0007669"/>
    <property type="project" value="TreeGrafter"/>
</dbReference>
<keyword evidence="1" id="KW-0175">Coiled coil</keyword>
<organism evidence="2 3">
    <name type="scientific">Oopsacas minuta</name>
    <dbReference type="NCBI Taxonomy" id="111878"/>
    <lineage>
        <taxon>Eukaryota</taxon>
        <taxon>Metazoa</taxon>
        <taxon>Porifera</taxon>
        <taxon>Hexactinellida</taxon>
        <taxon>Hexasterophora</taxon>
        <taxon>Lyssacinosida</taxon>
        <taxon>Leucopsacidae</taxon>
        <taxon>Oopsacas</taxon>
    </lineage>
</organism>
<dbReference type="CDD" id="cd05819">
    <property type="entry name" value="NHL"/>
    <property type="match status" value="1"/>
</dbReference>
<dbReference type="InterPro" id="IPR011042">
    <property type="entry name" value="6-blade_b-propeller_TolB-like"/>
</dbReference>
<dbReference type="SUPFAM" id="SSF101898">
    <property type="entry name" value="NHL repeat"/>
    <property type="match status" value="1"/>
</dbReference>
<dbReference type="GO" id="GO:0000209">
    <property type="term" value="P:protein polyubiquitination"/>
    <property type="evidence" value="ECO:0007669"/>
    <property type="project" value="TreeGrafter"/>
</dbReference>
<dbReference type="PANTHER" id="PTHR24104">
    <property type="entry name" value="E3 UBIQUITIN-PROTEIN LIGASE NHLRC1-RELATED"/>
    <property type="match status" value="1"/>
</dbReference>
<proteinExistence type="predicted"/>
<evidence type="ECO:0000313" key="2">
    <source>
        <dbReference type="EMBL" id="KAI6654062.1"/>
    </source>
</evidence>
<evidence type="ECO:0000313" key="3">
    <source>
        <dbReference type="Proteomes" id="UP001165289"/>
    </source>
</evidence>
<dbReference type="GO" id="GO:0008270">
    <property type="term" value="F:zinc ion binding"/>
    <property type="evidence" value="ECO:0007669"/>
    <property type="project" value="UniProtKB-KW"/>
</dbReference>
<evidence type="ECO:0000256" key="1">
    <source>
        <dbReference type="SAM" id="Coils"/>
    </source>
</evidence>
<dbReference type="Gene3D" id="2.120.10.30">
    <property type="entry name" value="TolB, C-terminal domain"/>
    <property type="match status" value="2"/>
</dbReference>
<dbReference type="GO" id="GO:0061630">
    <property type="term" value="F:ubiquitin protein ligase activity"/>
    <property type="evidence" value="ECO:0007669"/>
    <property type="project" value="TreeGrafter"/>
</dbReference>
<reference evidence="2 3" key="1">
    <citation type="journal article" date="2023" name="BMC Biol.">
        <title>The compact genome of the sponge Oopsacas minuta (Hexactinellida) is lacking key metazoan core genes.</title>
        <authorList>
            <person name="Santini S."/>
            <person name="Schenkelaars Q."/>
            <person name="Jourda C."/>
            <person name="Duchesne M."/>
            <person name="Belahbib H."/>
            <person name="Rocher C."/>
            <person name="Selva M."/>
            <person name="Riesgo A."/>
            <person name="Vervoort M."/>
            <person name="Leys S.P."/>
            <person name="Kodjabachian L."/>
            <person name="Le Bivic A."/>
            <person name="Borchiellini C."/>
            <person name="Claverie J.M."/>
            <person name="Renard E."/>
        </authorList>
    </citation>
    <scope>NUCLEOTIDE SEQUENCE [LARGE SCALE GENOMIC DNA]</scope>
    <source>
        <strain evidence="2">SPO-2</strain>
    </source>
</reference>
<dbReference type="Proteomes" id="UP001165289">
    <property type="component" value="Unassembled WGS sequence"/>
</dbReference>
<accession>A0AAV7JYR2</accession>
<name>A0AAV7JYR2_9METZ</name>
<sequence>MASINKEGYPLILQDIYTARERVTDEFNVLSEKIQERKDLLLNRLQELEDEIMLAVSNKITKINGFERTKYIALDSETIENHRTIKASLLKSLEDKIRDLESMSVSKYTDVKFSFDRTLIDQIDNFGKIILTPRNVTPYRVINSDPQTIGKLEPHALATDPKDGRIFLLNLVQGKEIKVFDSQFRLDKTYSIQKSGSLSLGGITVDPLYIYVSICNKHIVYKFDKATGVLVEHLGTRGAGTLEFEYPAGLKCHEAYLLVCDSGNNRVQVLKKNIPVTFSHFIGYADNSPGPLRKPRSIDTNTSGQVVVLHTGTPCINVYTVMGELLYLTGIQNDPNELLGGFGITINEEGVIMVTDYANNKVIMYDSPDSSICLNFGSEGIAPGHFNKLHGIYASEKFLYVCDKDNQRVQCYMMEKVNALLDFSNDN</sequence>